<name>A0ACB9Q5G3_BAUVA</name>
<comment type="caution">
    <text evidence="1">The sequence shown here is derived from an EMBL/GenBank/DDBJ whole genome shotgun (WGS) entry which is preliminary data.</text>
</comment>
<gene>
    <name evidence="1" type="ORF">L6164_000254</name>
</gene>
<reference evidence="1 2" key="1">
    <citation type="journal article" date="2022" name="DNA Res.">
        <title>Chromosomal-level genome assembly of the orchid tree Bauhinia variegata (Leguminosae; Cercidoideae) supports the allotetraploid origin hypothesis of Bauhinia.</title>
        <authorList>
            <person name="Zhong Y."/>
            <person name="Chen Y."/>
            <person name="Zheng D."/>
            <person name="Pang J."/>
            <person name="Liu Y."/>
            <person name="Luo S."/>
            <person name="Meng S."/>
            <person name="Qian L."/>
            <person name="Wei D."/>
            <person name="Dai S."/>
            <person name="Zhou R."/>
        </authorList>
    </citation>
    <scope>NUCLEOTIDE SEQUENCE [LARGE SCALE GENOMIC DNA]</scope>
    <source>
        <strain evidence="1">BV-YZ2020</strain>
    </source>
</reference>
<proteinExistence type="predicted"/>
<protein>
    <submittedName>
        <fullName evidence="1">Uncharacterized protein</fullName>
    </submittedName>
</protein>
<organism evidence="1 2">
    <name type="scientific">Bauhinia variegata</name>
    <name type="common">Purple orchid tree</name>
    <name type="synonym">Phanera variegata</name>
    <dbReference type="NCBI Taxonomy" id="167791"/>
    <lineage>
        <taxon>Eukaryota</taxon>
        <taxon>Viridiplantae</taxon>
        <taxon>Streptophyta</taxon>
        <taxon>Embryophyta</taxon>
        <taxon>Tracheophyta</taxon>
        <taxon>Spermatophyta</taxon>
        <taxon>Magnoliopsida</taxon>
        <taxon>eudicotyledons</taxon>
        <taxon>Gunneridae</taxon>
        <taxon>Pentapetalae</taxon>
        <taxon>rosids</taxon>
        <taxon>fabids</taxon>
        <taxon>Fabales</taxon>
        <taxon>Fabaceae</taxon>
        <taxon>Cercidoideae</taxon>
        <taxon>Cercideae</taxon>
        <taxon>Bauhiniinae</taxon>
        <taxon>Bauhinia</taxon>
    </lineage>
</organism>
<evidence type="ECO:0000313" key="1">
    <source>
        <dbReference type="EMBL" id="KAI4356215.1"/>
    </source>
</evidence>
<dbReference type="Proteomes" id="UP000828941">
    <property type="component" value="Chromosome 1"/>
</dbReference>
<keyword evidence="2" id="KW-1185">Reference proteome</keyword>
<accession>A0ACB9Q5G3</accession>
<sequence>MEVIPNYSFDLNSGTSMVKLLEIGRYSDKHLKNDFKLIDTANRWVNLRAIKRLVNTGRLTNEILCVSKEKDDDQAFLQETAAGSAIQFFDNAIGISIPESRFHPLNATSDLLLLKVGAFQSRFRSIPRIVELDNLTGRVTIFAKPGTRLEIPDGVVIENKEINDPAGI</sequence>
<dbReference type="EMBL" id="CM039426">
    <property type="protein sequence ID" value="KAI4356215.1"/>
    <property type="molecule type" value="Genomic_DNA"/>
</dbReference>
<evidence type="ECO:0000313" key="2">
    <source>
        <dbReference type="Proteomes" id="UP000828941"/>
    </source>
</evidence>